<evidence type="ECO:0000259" key="10">
    <source>
        <dbReference type="Pfam" id="PF08323"/>
    </source>
</evidence>
<dbReference type="CDD" id="cd03791">
    <property type="entry name" value="GT5_Glycogen_synthase_DULL1-like"/>
    <property type="match status" value="1"/>
</dbReference>
<dbReference type="Pfam" id="PF00534">
    <property type="entry name" value="Glycos_transf_1"/>
    <property type="match status" value="1"/>
</dbReference>
<evidence type="ECO:0000256" key="1">
    <source>
        <dbReference type="ARBA" id="ARBA00001478"/>
    </source>
</evidence>
<evidence type="ECO:0000259" key="9">
    <source>
        <dbReference type="Pfam" id="PF00534"/>
    </source>
</evidence>
<keyword evidence="12" id="KW-1185">Reference proteome</keyword>
<keyword evidence="7 8" id="KW-0320">Glycogen biosynthesis</keyword>
<evidence type="ECO:0000256" key="3">
    <source>
        <dbReference type="ARBA" id="ARBA00004964"/>
    </source>
</evidence>
<keyword evidence="5 8" id="KW-0328">Glycosyltransferase</keyword>
<feature type="binding site" evidence="8">
    <location>
        <position position="15"/>
    </location>
    <ligand>
        <name>ADP-alpha-D-glucose</name>
        <dbReference type="ChEBI" id="CHEBI:57498"/>
    </ligand>
</feature>
<dbReference type="Pfam" id="PF08323">
    <property type="entry name" value="Glyco_transf_5"/>
    <property type="match status" value="1"/>
</dbReference>
<dbReference type="EC" id="2.4.1.21" evidence="8"/>
<sequence length="474" mass="52903">MNILFAVSELAPHSKTGGLADVGAALPKALAATGLTVRVVTPRYGFITAGEYVGQLRVPFGFGLQTAQVFREERQGVEIFLIDAPAYFHRGRKLYGEPDDPARFAFFSRAVIELARWFGEPPDVIHGNDWMTGLIPVYLRTALRGDPFFARTATLTSIHNLAFQGFFNLDDLAYFGLPGDLRAGADGLEFSGAGSMLKGALLASDALTTVSERYAQEIQTPEYGFRMDGLLRLRRNDLVGILNGVDYDEWNPATDPHLAAHYTPDDLSGKRVCKADLLKRFGLPVELNRPAIVIVSRLSDQKGLDLVREVAWRILHSGAYFILLGSGDPRYEVFFQHLRDTAPRRIAVYFGLNEPLAHQMEAGGDLFLMPSAYEPCGLNQIYSLKYGTVPIVRATGGLDDTIQDFDRVTGSGNGLKFRAYDANRLMEKIYEGLLLYRQPQVWQTIQRNGMRADFSWARAAWKYRAVYERVRSAQ</sequence>
<dbReference type="NCBIfam" id="TIGR02095">
    <property type="entry name" value="glgA"/>
    <property type="match status" value="1"/>
</dbReference>
<dbReference type="SUPFAM" id="SSF53756">
    <property type="entry name" value="UDP-Glycosyltransferase/glycogen phosphorylase"/>
    <property type="match status" value="1"/>
</dbReference>
<feature type="domain" description="Starch synthase catalytic" evidence="10">
    <location>
        <begin position="2"/>
        <end position="232"/>
    </location>
</feature>
<proteinExistence type="inferred from homology"/>
<comment type="similarity">
    <text evidence="4 8">Belongs to the glycosyltransferase 1 family. Bacterial/plant glycogen synthase subfamily.</text>
</comment>
<accession>A0ABX8B8X6</accession>
<dbReference type="PANTHER" id="PTHR45825:SF11">
    <property type="entry name" value="ALPHA AMYLASE DOMAIN-CONTAINING PROTEIN"/>
    <property type="match status" value="1"/>
</dbReference>
<comment type="function">
    <text evidence="2 8">Synthesizes alpha-1,4-glucan chains using ADP-glucose.</text>
</comment>
<keyword evidence="6 8" id="KW-0808">Transferase</keyword>
<organism evidence="11 12">
    <name type="scientific">Chloracidobacterium validum</name>
    <dbReference type="NCBI Taxonomy" id="2821543"/>
    <lineage>
        <taxon>Bacteria</taxon>
        <taxon>Pseudomonadati</taxon>
        <taxon>Acidobacteriota</taxon>
        <taxon>Terriglobia</taxon>
        <taxon>Terriglobales</taxon>
        <taxon>Acidobacteriaceae</taxon>
        <taxon>Chloracidobacterium</taxon>
    </lineage>
</organism>
<evidence type="ECO:0000256" key="8">
    <source>
        <dbReference type="HAMAP-Rule" id="MF_00484"/>
    </source>
</evidence>
<gene>
    <name evidence="8" type="primary">glgA</name>
    <name evidence="11" type="ORF">J8C06_00135</name>
</gene>
<reference evidence="11 12" key="1">
    <citation type="submission" date="2021-03" db="EMBL/GenBank/DDBJ databases">
        <title>Genomic and phenotypic characterization of Chloracidobacterium isolates provides evidence for multiple species.</title>
        <authorList>
            <person name="Saini M.K."/>
            <person name="Costas A.M.G."/>
            <person name="Tank M."/>
            <person name="Bryant D.A."/>
        </authorList>
    </citation>
    <scope>NUCLEOTIDE SEQUENCE [LARGE SCALE GENOMIC DNA]</scope>
    <source>
        <strain evidence="11 12">BV2-C</strain>
    </source>
</reference>
<evidence type="ECO:0000256" key="2">
    <source>
        <dbReference type="ARBA" id="ARBA00002764"/>
    </source>
</evidence>
<comment type="pathway">
    <text evidence="3 8">Glycan biosynthesis; glycogen biosynthesis.</text>
</comment>
<evidence type="ECO:0000256" key="4">
    <source>
        <dbReference type="ARBA" id="ARBA00010281"/>
    </source>
</evidence>
<name>A0ABX8B8X6_9BACT</name>
<evidence type="ECO:0000313" key="12">
    <source>
        <dbReference type="Proteomes" id="UP000676506"/>
    </source>
</evidence>
<protein>
    <recommendedName>
        <fullName evidence="8">Glycogen synthase</fullName>
        <ecNumber evidence="8">2.4.1.21</ecNumber>
    </recommendedName>
    <alternativeName>
        <fullName evidence="8">Starch [bacterial glycogen] synthase</fullName>
    </alternativeName>
</protein>
<evidence type="ECO:0000256" key="6">
    <source>
        <dbReference type="ARBA" id="ARBA00022679"/>
    </source>
</evidence>
<dbReference type="InterPro" id="IPR013534">
    <property type="entry name" value="Starch_synth_cat_dom"/>
</dbReference>
<dbReference type="Proteomes" id="UP000676506">
    <property type="component" value="Chromosome 1"/>
</dbReference>
<comment type="catalytic activity">
    <reaction evidence="1 8">
        <text>[(1-&gt;4)-alpha-D-glucosyl](n) + ADP-alpha-D-glucose = [(1-&gt;4)-alpha-D-glucosyl](n+1) + ADP + H(+)</text>
        <dbReference type="Rhea" id="RHEA:18189"/>
        <dbReference type="Rhea" id="RHEA-COMP:9584"/>
        <dbReference type="Rhea" id="RHEA-COMP:9587"/>
        <dbReference type="ChEBI" id="CHEBI:15378"/>
        <dbReference type="ChEBI" id="CHEBI:15444"/>
        <dbReference type="ChEBI" id="CHEBI:57498"/>
        <dbReference type="ChEBI" id="CHEBI:456216"/>
        <dbReference type="EC" id="2.4.1.21"/>
    </reaction>
</comment>
<dbReference type="InterPro" id="IPR001296">
    <property type="entry name" value="Glyco_trans_1"/>
</dbReference>
<dbReference type="Gene3D" id="3.40.50.2000">
    <property type="entry name" value="Glycogen Phosphorylase B"/>
    <property type="match status" value="2"/>
</dbReference>
<evidence type="ECO:0000256" key="7">
    <source>
        <dbReference type="ARBA" id="ARBA00023056"/>
    </source>
</evidence>
<evidence type="ECO:0000256" key="5">
    <source>
        <dbReference type="ARBA" id="ARBA00022676"/>
    </source>
</evidence>
<dbReference type="RefSeq" id="WP_211428788.1">
    <property type="nucleotide sequence ID" value="NZ_CP072648.1"/>
</dbReference>
<dbReference type="PANTHER" id="PTHR45825">
    <property type="entry name" value="GRANULE-BOUND STARCH SYNTHASE 1, CHLOROPLASTIC/AMYLOPLASTIC"/>
    <property type="match status" value="1"/>
</dbReference>
<dbReference type="InterPro" id="IPR011835">
    <property type="entry name" value="GS/SS"/>
</dbReference>
<evidence type="ECO:0000313" key="11">
    <source>
        <dbReference type="EMBL" id="QUW02897.1"/>
    </source>
</evidence>
<dbReference type="HAMAP" id="MF_00484">
    <property type="entry name" value="Glycogen_synth"/>
    <property type="match status" value="1"/>
</dbReference>
<feature type="domain" description="Glycosyl transferase family 1" evidence="9">
    <location>
        <begin position="283"/>
        <end position="432"/>
    </location>
</feature>
<dbReference type="EMBL" id="CP072648">
    <property type="protein sequence ID" value="QUW02897.1"/>
    <property type="molecule type" value="Genomic_DNA"/>
</dbReference>